<dbReference type="Proteomes" id="UP001528920">
    <property type="component" value="Unassembled WGS sequence"/>
</dbReference>
<keyword evidence="6" id="KW-1185">Reference proteome</keyword>
<evidence type="ECO:0008006" key="7">
    <source>
        <dbReference type="Google" id="ProtNLM"/>
    </source>
</evidence>
<name>A0ABT5VXY0_9BACT</name>
<keyword evidence="1" id="KW-0677">Repeat</keyword>
<gene>
    <name evidence="5" type="ORF">L3049_16720</name>
</gene>
<evidence type="ECO:0000256" key="4">
    <source>
        <dbReference type="SAM" id="Phobius"/>
    </source>
</evidence>
<organism evidence="5 6">
    <name type="scientific">Paralabilibaculum antarcticum</name>
    <dbReference type="NCBI Taxonomy" id="2912572"/>
    <lineage>
        <taxon>Bacteria</taxon>
        <taxon>Pseudomonadati</taxon>
        <taxon>Bacteroidota</taxon>
        <taxon>Bacteroidia</taxon>
        <taxon>Marinilabiliales</taxon>
        <taxon>Marinifilaceae</taxon>
        <taxon>Paralabilibaculum</taxon>
    </lineage>
</organism>
<dbReference type="EMBL" id="JAKJSC010000005">
    <property type="protein sequence ID" value="MDE5419637.1"/>
    <property type="molecule type" value="Genomic_DNA"/>
</dbReference>
<dbReference type="SUPFAM" id="SSF48452">
    <property type="entry name" value="TPR-like"/>
    <property type="match status" value="1"/>
</dbReference>
<dbReference type="PANTHER" id="PTHR44858:SF1">
    <property type="entry name" value="UDP-N-ACETYLGLUCOSAMINE--PEPTIDE N-ACETYLGLUCOSAMINYLTRANSFERASE SPINDLY-RELATED"/>
    <property type="match status" value="1"/>
</dbReference>
<feature type="transmembrane region" description="Helical" evidence="4">
    <location>
        <begin position="62"/>
        <end position="81"/>
    </location>
</feature>
<feature type="transmembrane region" description="Helical" evidence="4">
    <location>
        <begin position="30"/>
        <end position="50"/>
    </location>
</feature>
<feature type="repeat" description="TPR" evidence="3">
    <location>
        <begin position="236"/>
        <end position="269"/>
    </location>
</feature>
<evidence type="ECO:0000256" key="3">
    <source>
        <dbReference type="PROSITE-ProRule" id="PRU00339"/>
    </source>
</evidence>
<keyword evidence="4" id="KW-0812">Transmembrane</keyword>
<comment type="caution">
    <text evidence="5">The sequence shown here is derived from an EMBL/GenBank/DDBJ whole genome shotgun (WGS) entry which is preliminary data.</text>
</comment>
<evidence type="ECO:0000256" key="2">
    <source>
        <dbReference type="ARBA" id="ARBA00022803"/>
    </source>
</evidence>
<evidence type="ECO:0000256" key="1">
    <source>
        <dbReference type="ARBA" id="ARBA00022737"/>
    </source>
</evidence>
<dbReference type="InterPro" id="IPR019734">
    <property type="entry name" value="TPR_rpt"/>
</dbReference>
<evidence type="ECO:0000313" key="6">
    <source>
        <dbReference type="Proteomes" id="UP001528920"/>
    </source>
</evidence>
<accession>A0ABT5VXY0</accession>
<feature type="transmembrane region" description="Helical" evidence="4">
    <location>
        <begin position="112"/>
        <end position="129"/>
    </location>
</feature>
<sequence>MRIADILFFISLGIAPVGIILRINDNAGGSTLFAFGLLGIFIYFIASIIKSFKKKNVDKIDLLLKSLIVVITPIILSKYLYYNFGDYLGLIIIPFFLISTFINLIFKLRGSIKITLTSILICLLIVPLFDIDFNNDPRNFVPRKWYDRYNVDKAHVIELSYYFKFKETESLSNKAFEAKDQKDYFKSIHLFKQAISIEPDNPTLRFGMSESYAYVNELELAKIELDTAIIIDNKNDYFYNNRGLLYYKLSENGNAILDFKKAIELDSTQYLYYCNIALVFNDASEYDEACRMIDKAEELGANIDEYKLLKKIRNKHR</sequence>
<evidence type="ECO:0000313" key="5">
    <source>
        <dbReference type="EMBL" id="MDE5419637.1"/>
    </source>
</evidence>
<feature type="transmembrane region" description="Helical" evidence="4">
    <location>
        <begin position="87"/>
        <end position="105"/>
    </location>
</feature>
<dbReference type="PROSITE" id="PS50005">
    <property type="entry name" value="TPR"/>
    <property type="match status" value="2"/>
</dbReference>
<dbReference type="PANTHER" id="PTHR44858">
    <property type="entry name" value="TETRATRICOPEPTIDE REPEAT PROTEIN 6"/>
    <property type="match status" value="1"/>
</dbReference>
<dbReference type="SMART" id="SM00028">
    <property type="entry name" value="TPR"/>
    <property type="match status" value="3"/>
</dbReference>
<feature type="transmembrane region" description="Helical" evidence="4">
    <location>
        <begin position="7"/>
        <end position="24"/>
    </location>
</feature>
<dbReference type="RefSeq" id="WP_275110966.1">
    <property type="nucleotide sequence ID" value="NZ_JAKJSC010000005.1"/>
</dbReference>
<keyword evidence="4" id="KW-1133">Transmembrane helix</keyword>
<proteinExistence type="predicted"/>
<keyword evidence="2 3" id="KW-0802">TPR repeat</keyword>
<protein>
    <recommendedName>
        <fullName evidence="7">Tetratricopeptide repeat protein</fullName>
    </recommendedName>
</protein>
<keyword evidence="4" id="KW-0472">Membrane</keyword>
<dbReference type="InterPro" id="IPR050498">
    <property type="entry name" value="Ycf3"/>
</dbReference>
<dbReference type="InterPro" id="IPR011990">
    <property type="entry name" value="TPR-like_helical_dom_sf"/>
</dbReference>
<feature type="repeat" description="TPR" evidence="3">
    <location>
        <begin position="168"/>
        <end position="201"/>
    </location>
</feature>
<dbReference type="Gene3D" id="1.25.40.10">
    <property type="entry name" value="Tetratricopeptide repeat domain"/>
    <property type="match status" value="2"/>
</dbReference>
<reference evidence="5 6" key="1">
    <citation type="submission" date="2022-01" db="EMBL/GenBank/DDBJ databases">
        <title>Labilibaculum sp. nov, a marine bacterium isolated from Antarctica.</title>
        <authorList>
            <person name="Dai W."/>
        </authorList>
    </citation>
    <scope>NUCLEOTIDE SEQUENCE [LARGE SCALE GENOMIC DNA]</scope>
    <source>
        <strain evidence="5 6">DW002</strain>
    </source>
</reference>
<dbReference type="Pfam" id="PF00515">
    <property type="entry name" value="TPR_1"/>
    <property type="match status" value="1"/>
</dbReference>